<evidence type="ECO:0000256" key="3">
    <source>
        <dbReference type="ARBA" id="ARBA00018111"/>
    </source>
</evidence>
<dbReference type="KEGG" id="mod:AS202_04860"/>
<dbReference type="Pfam" id="PF02631">
    <property type="entry name" value="RecX_HTH2"/>
    <property type="match status" value="1"/>
</dbReference>
<name>A0A0S7EGM5_9FLAO</name>
<comment type="subcellular location">
    <subcellularLocation>
        <location evidence="1">Cytoplasm</location>
    </subcellularLocation>
</comment>
<dbReference type="Proteomes" id="UP000069030">
    <property type="component" value="Chromosome"/>
</dbReference>
<organism evidence="5 6">
    <name type="scientific">Myroides odoratimimus</name>
    <dbReference type="NCBI Taxonomy" id="76832"/>
    <lineage>
        <taxon>Bacteria</taxon>
        <taxon>Pseudomonadati</taxon>
        <taxon>Bacteroidota</taxon>
        <taxon>Flavobacteriia</taxon>
        <taxon>Flavobacteriales</taxon>
        <taxon>Flavobacteriaceae</taxon>
        <taxon>Myroides</taxon>
    </lineage>
</organism>
<dbReference type="Pfam" id="PF21981">
    <property type="entry name" value="RecX_HTH3"/>
    <property type="match status" value="1"/>
</dbReference>
<gene>
    <name evidence="5" type="ORF">AS202_04860</name>
</gene>
<dbReference type="PANTHER" id="PTHR33602:SF1">
    <property type="entry name" value="REGULATORY PROTEIN RECX FAMILY PROTEIN"/>
    <property type="match status" value="1"/>
</dbReference>
<reference evidence="5 6" key="1">
    <citation type="journal article" date="2016" name="J. Zhejiang Univ. Sci. B">
        <title>Antibiotic resistance mechanisms of Myroides sp.</title>
        <authorList>
            <person name="Hu S."/>
            <person name="Yuan S."/>
            <person name="Qu H."/>
            <person name="Jiang T."/>
            <person name="Zhou Y."/>
            <person name="Wang M."/>
            <person name="Ming D."/>
        </authorList>
    </citation>
    <scope>NUCLEOTIDE SEQUENCE [LARGE SCALE GENOMIC DNA]</scope>
    <source>
        <strain evidence="5 6">PR63039</strain>
    </source>
</reference>
<dbReference type="InterPro" id="IPR053925">
    <property type="entry name" value="RecX_HTH_3rd"/>
</dbReference>
<evidence type="ECO:0000256" key="1">
    <source>
        <dbReference type="ARBA" id="ARBA00004496"/>
    </source>
</evidence>
<dbReference type="PANTHER" id="PTHR33602">
    <property type="entry name" value="REGULATORY PROTEIN RECX FAMILY PROTEIN"/>
    <property type="match status" value="1"/>
</dbReference>
<dbReference type="eggNOG" id="COG2137">
    <property type="taxonomic scope" value="Bacteria"/>
</dbReference>
<dbReference type="Gene3D" id="1.10.10.10">
    <property type="entry name" value="Winged helix-like DNA-binding domain superfamily/Winged helix DNA-binding domain"/>
    <property type="match status" value="2"/>
</dbReference>
<evidence type="ECO:0000256" key="4">
    <source>
        <dbReference type="ARBA" id="ARBA00022490"/>
    </source>
</evidence>
<evidence type="ECO:0000313" key="6">
    <source>
        <dbReference type="Proteomes" id="UP000069030"/>
    </source>
</evidence>
<protein>
    <recommendedName>
        <fullName evidence="3">Regulatory protein RecX</fullName>
    </recommendedName>
</protein>
<evidence type="ECO:0000313" key="5">
    <source>
        <dbReference type="EMBL" id="ALU25520.1"/>
    </source>
</evidence>
<proteinExistence type="inferred from homology"/>
<dbReference type="RefSeq" id="WP_006259935.1">
    <property type="nucleotide sequence ID" value="NZ_BCMQ01000009.1"/>
</dbReference>
<dbReference type="GO" id="GO:0005737">
    <property type="term" value="C:cytoplasm"/>
    <property type="evidence" value="ECO:0007669"/>
    <property type="project" value="UniProtKB-SubCell"/>
</dbReference>
<accession>A0A0S7EGM5</accession>
<dbReference type="InterPro" id="IPR003783">
    <property type="entry name" value="Regulatory_RecX"/>
</dbReference>
<dbReference type="GeneID" id="66974157"/>
<dbReference type="InterPro" id="IPR053924">
    <property type="entry name" value="RecX_HTH_2nd"/>
</dbReference>
<sequence length="154" mass="18236">MSLTLEQAKSKLEHFCAYQDRCHTEVISKLYNLKVSSDLHDEILVYLINNKFLNEERFARSFARGKHRISGWGKNRILGELKIRKISANLIKIALTEIDDNMYFETLNKLAEQRWQSLTDQDINKKTQKLIGFLHRKGYEMEYILDKVNDLQKE</sequence>
<evidence type="ECO:0000256" key="2">
    <source>
        <dbReference type="ARBA" id="ARBA00009695"/>
    </source>
</evidence>
<dbReference type="EMBL" id="CP013690">
    <property type="protein sequence ID" value="ALU25520.1"/>
    <property type="molecule type" value="Genomic_DNA"/>
</dbReference>
<dbReference type="InterPro" id="IPR036388">
    <property type="entry name" value="WH-like_DNA-bd_sf"/>
</dbReference>
<keyword evidence="4" id="KW-0963">Cytoplasm</keyword>
<dbReference type="GO" id="GO:0006282">
    <property type="term" value="P:regulation of DNA repair"/>
    <property type="evidence" value="ECO:0007669"/>
    <property type="project" value="InterPro"/>
</dbReference>
<dbReference type="AlphaFoldDB" id="A0A0S7EGM5"/>
<comment type="similarity">
    <text evidence="2">Belongs to the RecX family.</text>
</comment>